<evidence type="ECO:0000256" key="4">
    <source>
        <dbReference type="ARBA" id="ARBA00022576"/>
    </source>
</evidence>
<comment type="subunit">
    <text evidence="3 7">Homodimer.</text>
</comment>
<keyword evidence="10" id="KW-1185">Reference proteome</keyword>
<dbReference type="EC" id="2.6.1.1" evidence="7"/>
<dbReference type="InterPro" id="IPR004839">
    <property type="entry name" value="Aminotransferase_I/II_large"/>
</dbReference>
<comment type="miscellaneous">
    <text evidence="7">In eukaryotes there are cytoplasmic, mitochondrial and chloroplastic isozymes.</text>
</comment>
<evidence type="ECO:0000256" key="3">
    <source>
        <dbReference type="ARBA" id="ARBA00011738"/>
    </source>
</evidence>
<dbReference type="PANTHER" id="PTHR11879">
    <property type="entry name" value="ASPARTATE AMINOTRANSFERASE"/>
    <property type="match status" value="1"/>
</dbReference>
<dbReference type="CDD" id="cd00609">
    <property type="entry name" value="AAT_like"/>
    <property type="match status" value="1"/>
</dbReference>
<gene>
    <name evidence="9" type="ORF">PAPYR_930</name>
</gene>
<evidence type="ECO:0000259" key="8">
    <source>
        <dbReference type="Pfam" id="PF00155"/>
    </source>
</evidence>
<dbReference type="InterPro" id="IPR015424">
    <property type="entry name" value="PyrdxlP-dep_Trfase"/>
</dbReference>
<evidence type="ECO:0000256" key="5">
    <source>
        <dbReference type="ARBA" id="ARBA00022679"/>
    </source>
</evidence>
<evidence type="ECO:0000313" key="10">
    <source>
        <dbReference type="Proteomes" id="UP001141327"/>
    </source>
</evidence>
<sequence>MSHFEKVVQAKPDSIFGVQETYKRALATYKALPKDHPDAAPEKLPISLVIGAYRTAEGQPWVLPVVAEVEREMVGKENHEYLEMAGHVGFRNAAQKLMFGRNFPEVATIQTLSGTGALSIGFNFFARHTNIRHVLLSDPTWGNHFTVAQTAGLTTGTYPYYNSQHNSVKFEEMLQCLRTCDPNTLVVLHPSAHNPTGMDLTMEQWAQLAELFTARRTLVPFFDSAYQGYASGDLDADVAAVRLFTDHGLQVVVSQSFSKNMGLYGERVGALHVKCDSVDEKDRVLSQLAALARATYSNPPSYGARIASTILSDPARFEQWKGCLDTMTSRLKGMRHALLAALERRHVPGSWNHITVQQGMFSYTGLTAPQVAYMAEHHKIFLLPSGRMSIAGLTPANVERVAAAMEDAVTHAPVAH</sequence>
<dbReference type="Pfam" id="PF00155">
    <property type="entry name" value="Aminotran_1_2"/>
    <property type="match status" value="1"/>
</dbReference>
<name>A0ABQ8UXL7_9EUKA</name>
<keyword evidence="4 7" id="KW-0032">Aminotransferase</keyword>
<keyword evidence="6" id="KW-0663">Pyridoxal phosphate</keyword>
<proteinExistence type="inferred from homology"/>
<dbReference type="PRINTS" id="PR00799">
    <property type="entry name" value="TRANSAMINASE"/>
</dbReference>
<dbReference type="InterPro" id="IPR015421">
    <property type="entry name" value="PyrdxlP-dep_Trfase_major"/>
</dbReference>
<comment type="cofactor">
    <cofactor evidence="1">
        <name>pyridoxal 5'-phosphate</name>
        <dbReference type="ChEBI" id="CHEBI:597326"/>
    </cofactor>
</comment>
<protein>
    <recommendedName>
        <fullName evidence="7">Aspartate aminotransferase</fullName>
        <ecNumber evidence="7">2.6.1.1</ecNumber>
    </recommendedName>
</protein>
<dbReference type="GO" id="GO:0004069">
    <property type="term" value="F:L-aspartate:2-oxoglutarate aminotransferase activity"/>
    <property type="evidence" value="ECO:0007669"/>
    <property type="project" value="UniProtKB-EC"/>
</dbReference>
<evidence type="ECO:0000256" key="6">
    <source>
        <dbReference type="ARBA" id="ARBA00022898"/>
    </source>
</evidence>
<dbReference type="InterPro" id="IPR015422">
    <property type="entry name" value="PyrdxlP-dep_Trfase_small"/>
</dbReference>
<dbReference type="Gene3D" id="3.90.1150.10">
    <property type="entry name" value="Aspartate Aminotransferase, domain 1"/>
    <property type="match status" value="1"/>
</dbReference>
<dbReference type="Proteomes" id="UP001141327">
    <property type="component" value="Unassembled WGS sequence"/>
</dbReference>
<dbReference type="InterPro" id="IPR004838">
    <property type="entry name" value="NHTrfase_class1_PyrdxlP-BS"/>
</dbReference>
<dbReference type="NCBIfam" id="NF006719">
    <property type="entry name" value="PRK09257.1"/>
    <property type="match status" value="1"/>
</dbReference>
<evidence type="ECO:0000256" key="2">
    <source>
        <dbReference type="ARBA" id="ARBA00007441"/>
    </source>
</evidence>
<comment type="catalytic activity">
    <reaction evidence="7">
        <text>L-aspartate + 2-oxoglutarate = oxaloacetate + L-glutamate</text>
        <dbReference type="Rhea" id="RHEA:21824"/>
        <dbReference type="ChEBI" id="CHEBI:16452"/>
        <dbReference type="ChEBI" id="CHEBI:16810"/>
        <dbReference type="ChEBI" id="CHEBI:29985"/>
        <dbReference type="ChEBI" id="CHEBI:29991"/>
        <dbReference type="EC" id="2.6.1.1"/>
    </reaction>
</comment>
<comment type="similarity">
    <text evidence="2">Belongs to the class-I pyridoxal-phosphate-dependent aminotransferase family.</text>
</comment>
<feature type="domain" description="Aminotransferase class I/classII large" evidence="8">
    <location>
        <begin position="46"/>
        <end position="404"/>
    </location>
</feature>
<evidence type="ECO:0000313" key="9">
    <source>
        <dbReference type="EMBL" id="KAJ4462320.1"/>
    </source>
</evidence>
<dbReference type="PROSITE" id="PS00105">
    <property type="entry name" value="AA_TRANSFER_CLASS_1"/>
    <property type="match status" value="1"/>
</dbReference>
<dbReference type="EMBL" id="JAPMOS010000003">
    <property type="protein sequence ID" value="KAJ4462320.1"/>
    <property type="molecule type" value="Genomic_DNA"/>
</dbReference>
<reference evidence="9" key="1">
    <citation type="journal article" date="2022" name="bioRxiv">
        <title>Genomics of Preaxostyla Flagellates Illuminates Evolutionary Transitions and the Path Towards Mitochondrial Loss.</title>
        <authorList>
            <person name="Novak L.V.F."/>
            <person name="Treitli S.C."/>
            <person name="Pyrih J."/>
            <person name="Halakuc P."/>
            <person name="Pipaliya S.V."/>
            <person name="Vacek V."/>
            <person name="Brzon O."/>
            <person name="Soukal P."/>
            <person name="Eme L."/>
            <person name="Dacks J.B."/>
            <person name="Karnkowska A."/>
            <person name="Elias M."/>
            <person name="Hampl V."/>
        </authorList>
    </citation>
    <scope>NUCLEOTIDE SEQUENCE</scope>
    <source>
        <strain evidence="9">RCP-MX</strain>
    </source>
</reference>
<organism evidence="9 10">
    <name type="scientific">Paratrimastix pyriformis</name>
    <dbReference type="NCBI Taxonomy" id="342808"/>
    <lineage>
        <taxon>Eukaryota</taxon>
        <taxon>Metamonada</taxon>
        <taxon>Preaxostyla</taxon>
        <taxon>Paratrimastigidae</taxon>
        <taxon>Paratrimastix</taxon>
    </lineage>
</organism>
<comment type="caution">
    <text evidence="9">The sequence shown here is derived from an EMBL/GenBank/DDBJ whole genome shotgun (WGS) entry which is preliminary data.</text>
</comment>
<dbReference type="Gene3D" id="3.40.640.10">
    <property type="entry name" value="Type I PLP-dependent aspartate aminotransferase-like (Major domain)"/>
    <property type="match status" value="1"/>
</dbReference>
<keyword evidence="5 7" id="KW-0808">Transferase</keyword>
<dbReference type="PANTHER" id="PTHR11879:SF55">
    <property type="entry name" value="GLUTAMATE OXALOACETATE TRANSAMINASE 1, ISOFORM B"/>
    <property type="match status" value="1"/>
</dbReference>
<dbReference type="SUPFAM" id="SSF53383">
    <property type="entry name" value="PLP-dependent transferases"/>
    <property type="match status" value="1"/>
</dbReference>
<evidence type="ECO:0000256" key="1">
    <source>
        <dbReference type="ARBA" id="ARBA00001933"/>
    </source>
</evidence>
<accession>A0ABQ8UXL7</accession>
<dbReference type="InterPro" id="IPR000796">
    <property type="entry name" value="Asp_trans"/>
</dbReference>
<evidence type="ECO:0000256" key="7">
    <source>
        <dbReference type="RuleBase" id="RU000480"/>
    </source>
</evidence>